<reference evidence="3 4" key="1">
    <citation type="submission" date="2021-06" db="EMBL/GenBank/DDBJ databases">
        <authorList>
            <person name="Kallberg Y."/>
            <person name="Tangrot J."/>
            <person name="Rosling A."/>
        </authorList>
    </citation>
    <scope>NUCLEOTIDE SEQUENCE [LARGE SCALE GENOMIC DNA]</scope>
    <source>
        <strain evidence="3 4">120-4 pot B 10/14</strain>
    </source>
</reference>
<proteinExistence type="predicted"/>
<sequence>MSSANQLKIEEIRLHILENIKKIDATISQQENAVIIVGETREGKTTLFNYLIGNALFSKENIDCGGFEIYSGIKTYIGDPLNNININNHSISQTSLPLNQGEFWDCPGFGDSRSAQQNIINAYSIYMLTKSIKKLKVLIVVSEATITEKSKKKLLKLIQYLGEIFKNNINLVEGLCLVVTQSNNLNLRNVRYTLDKILRERNGQESFSESQRTILNLLSSRMSPIAMFNAPREDGLISDQDKLEIMNCIDRISYIENFEPSFSLEPEAEHFIEDLIKKFYNDIENFMFGKFYPALQNYIVSVIDSHNDTVKKLRKSLNEFIDELKEIISDDKELQKFENNLTQILLIINRLKRNDLKDELSKKLFQLDFIKVVKTKSIIIEGYTDKWYRFIPNLINIIELLKSGPEIIKEEQVLTFKGTIIGTEDIKNFFETNDITNYKEINVYSLNSIFIDQDITAPGVFLTFISPQLRVIGENRTINLKDANIEIDKNIDEIKASERIHKKEENDKKRIGEQDVCDGTNEKEASKKINKESDDKTISVYDGINEKETNDEIKDANKNNTKVEKSDRIHNDEESNYGNKNTNKVEKSDRIHNDEESNCVEEIN</sequence>
<dbReference type="EMBL" id="CAJVQB010039109">
    <property type="protein sequence ID" value="CAG8827007.1"/>
    <property type="molecule type" value="Genomic_DNA"/>
</dbReference>
<evidence type="ECO:0000313" key="4">
    <source>
        <dbReference type="Proteomes" id="UP000789901"/>
    </source>
</evidence>
<evidence type="ECO:0000313" key="3">
    <source>
        <dbReference type="EMBL" id="CAG8827007.1"/>
    </source>
</evidence>
<gene>
    <name evidence="3" type="ORF">GMARGA_LOCUS29278</name>
</gene>
<feature type="region of interest" description="Disordered" evidence="2">
    <location>
        <begin position="545"/>
        <end position="604"/>
    </location>
</feature>
<name>A0ABN7WCS6_GIGMA</name>
<feature type="non-terminal residue" evidence="3">
    <location>
        <position position="604"/>
    </location>
</feature>
<dbReference type="SUPFAM" id="SSF52540">
    <property type="entry name" value="P-loop containing nucleoside triphosphate hydrolases"/>
    <property type="match status" value="1"/>
</dbReference>
<organism evidence="3 4">
    <name type="scientific">Gigaspora margarita</name>
    <dbReference type="NCBI Taxonomy" id="4874"/>
    <lineage>
        <taxon>Eukaryota</taxon>
        <taxon>Fungi</taxon>
        <taxon>Fungi incertae sedis</taxon>
        <taxon>Mucoromycota</taxon>
        <taxon>Glomeromycotina</taxon>
        <taxon>Glomeromycetes</taxon>
        <taxon>Diversisporales</taxon>
        <taxon>Gigasporaceae</taxon>
        <taxon>Gigaspora</taxon>
    </lineage>
</organism>
<keyword evidence="1" id="KW-0175">Coiled coil</keyword>
<evidence type="ECO:0000256" key="2">
    <source>
        <dbReference type="SAM" id="MobiDB-lite"/>
    </source>
</evidence>
<dbReference type="Proteomes" id="UP000789901">
    <property type="component" value="Unassembled WGS sequence"/>
</dbReference>
<comment type="caution">
    <text evidence="3">The sequence shown here is derived from an EMBL/GenBank/DDBJ whole genome shotgun (WGS) entry which is preliminary data.</text>
</comment>
<feature type="coiled-coil region" evidence="1">
    <location>
        <begin position="303"/>
        <end position="354"/>
    </location>
</feature>
<feature type="compositionally biased region" description="Basic and acidic residues" evidence="2">
    <location>
        <begin position="545"/>
        <end position="573"/>
    </location>
</feature>
<feature type="compositionally biased region" description="Basic and acidic residues" evidence="2">
    <location>
        <begin position="583"/>
        <end position="595"/>
    </location>
</feature>
<dbReference type="InterPro" id="IPR027417">
    <property type="entry name" value="P-loop_NTPase"/>
</dbReference>
<evidence type="ECO:0000256" key="1">
    <source>
        <dbReference type="SAM" id="Coils"/>
    </source>
</evidence>
<protein>
    <submittedName>
        <fullName evidence="3">36973_t:CDS:1</fullName>
    </submittedName>
</protein>
<keyword evidence="4" id="KW-1185">Reference proteome</keyword>
<dbReference type="Gene3D" id="3.40.50.300">
    <property type="entry name" value="P-loop containing nucleotide triphosphate hydrolases"/>
    <property type="match status" value="1"/>
</dbReference>
<accession>A0ABN7WCS6</accession>